<comment type="caution">
    <text evidence="9">The sequence shown here is derived from an EMBL/GenBank/DDBJ whole genome shotgun (WGS) entry which is preliminary data.</text>
</comment>
<keyword evidence="4" id="KW-0540">Nuclease</keyword>
<sequence>MREAWLASPQDAPTPDRRFDLEKMYPQRFKPEDIECPRDGYFYLACPGSRRKCPYHGFHVGHDDCFVIVIDGACSHNGKPDARGSIGVYCGDENAYNVSDTLLLDDERHTNQIAELEACSQGLVAAMRIMKDRVADGGTSFIFVIKSDSAYVVRGLTEWLPKWQKNGWKNSRGSPVANAHLFQKIEGYVKGLETMGMVKFWLVPRTLNQHADKLANNALK</sequence>
<evidence type="ECO:0000256" key="3">
    <source>
        <dbReference type="ARBA" id="ARBA00012180"/>
    </source>
</evidence>
<dbReference type="EC" id="3.1.26.4" evidence="3"/>
<dbReference type="EMBL" id="JBFXLR010000018">
    <property type="protein sequence ID" value="KAL2851288.1"/>
    <property type="molecule type" value="Genomic_DNA"/>
</dbReference>
<dbReference type="PANTHER" id="PTHR10642:SF26">
    <property type="entry name" value="RIBONUCLEASE H1"/>
    <property type="match status" value="1"/>
</dbReference>
<evidence type="ECO:0000256" key="2">
    <source>
        <dbReference type="ARBA" id="ARBA00005300"/>
    </source>
</evidence>
<evidence type="ECO:0000256" key="7">
    <source>
        <dbReference type="ARBA" id="ARBA00022801"/>
    </source>
</evidence>
<evidence type="ECO:0000256" key="4">
    <source>
        <dbReference type="ARBA" id="ARBA00022722"/>
    </source>
</evidence>
<dbReference type="Gene3D" id="3.30.420.10">
    <property type="entry name" value="Ribonuclease H-like superfamily/Ribonuclease H"/>
    <property type="match status" value="1"/>
</dbReference>
<feature type="domain" description="RNase H type-1" evidence="8">
    <location>
        <begin position="62"/>
        <end position="220"/>
    </location>
</feature>
<reference evidence="9 10" key="1">
    <citation type="submission" date="2024-07" db="EMBL/GenBank/DDBJ databases">
        <title>Section-level genome sequencing and comparative genomics of Aspergillus sections Usti and Cavernicolus.</title>
        <authorList>
            <consortium name="Lawrence Berkeley National Laboratory"/>
            <person name="Nybo J.L."/>
            <person name="Vesth T.C."/>
            <person name="Theobald S."/>
            <person name="Frisvad J.C."/>
            <person name="Larsen T.O."/>
            <person name="Kjaerboelling I."/>
            <person name="Rothschild-Mancinelli K."/>
            <person name="Lyhne E.K."/>
            <person name="Kogle M.E."/>
            <person name="Barry K."/>
            <person name="Clum A."/>
            <person name="Na H."/>
            <person name="Ledsgaard L."/>
            <person name="Lin J."/>
            <person name="Lipzen A."/>
            <person name="Kuo A."/>
            <person name="Riley R."/>
            <person name="Mondo S."/>
            <person name="LaButti K."/>
            <person name="Haridas S."/>
            <person name="Pangalinan J."/>
            <person name="Salamov A.A."/>
            <person name="Simmons B.A."/>
            <person name="Magnuson J.K."/>
            <person name="Chen J."/>
            <person name="Drula E."/>
            <person name="Henrissat B."/>
            <person name="Wiebenga A."/>
            <person name="Lubbers R.J."/>
            <person name="Gomes A.C."/>
            <person name="Macurrencykelacurrency M.R."/>
            <person name="Stajich J."/>
            <person name="Grigoriev I.V."/>
            <person name="Mortensen U.H."/>
            <person name="De vries R.P."/>
            <person name="Baker S.E."/>
            <person name="Andersen M.R."/>
        </authorList>
    </citation>
    <scope>NUCLEOTIDE SEQUENCE [LARGE SCALE GENOMIC DNA]</scope>
    <source>
        <strain evidence="9 10">CBS 756.74</strain>
    </source>
</reference>
<dbReference type="PANTHER" id="PTHR10642">
    <property type="entry name" value="RIBONUCLEASE H1"/>
    <property type="match status" value="1"/>
</dbReference>
<evidence type="ECO:0000256" key="6">
    <source>
        <dbReference type="ARBA" id="ARBA00022759"/>
    </source>
</evidence>
<dbReference type="SUPFAM" id="SSF53098">
    <property type="entry name" value="Ribonuclease H-like"/>
    <property type="match status" value="1"/>
</dbReference>
<gene>
    <name evidence="9" type="ORF">BJX68DRAFT_266197</name>
</gene>
<dbReference type="InterPro" id="IPR050092">
    <property type="entry name" value="RNase_H"/>
</dbReference>
<evidence type="ECO:0000313" key="9">
    <source>
        <dbReference type="EMBL" id="KAL2851288.1"/>
    </source>
</evidence>
<name>A0ABR4KG75_9EURO</name>
<dbReference type="InterPro" id="IPR036397">
    <property type="entry name" value="RNaseH_sf"/>
</dbReference>
<proteinExistence type="inferred from homology"/>
<dbReference type="Proteomes" id="UP001610444">
    <property type="component" value="Unassembled WGS sequence"/>
</dbReference>
<dbReference type="CDD" id="cd13934">
    <property type="entry name" value="RNase_H_Dikarya_like"/>
    <property type="match status" value="1"/>
</dbReference>
<dbReference type="PROSITE" id="PS50879">
    <property type="entry name" value="RNASE_H_1"/>
    <property type="match status" value="1"/>
</dbReference>
<keyword evidence="7" id="KW-0378">Hydrolase</keyword>
<accession>A0ABR4KG75</accession>
<evidence type="ECO:0000256" key="1">
    <source>
        <dbReference type="ARBA" id="ARBA00000077"/>
    </source>
</evidence>
<evidence type="ECO:0000313" key="10">
    <source>
        <dbReference type="Proteomes" id="UP001610444"/>
    </source>
</evidence>
<keyword evidence="10" id="KW-1185">Reference proteome</keyword>
<dbReference type="RefSeq" id="XP_070899729.1">
    <property type="nucleotide sequence ID" value="XM_071045432.1"/>
</dbReference>
<dbReference type="InterPro" id="IPR002156">
    <property type="entry name" value="RNaseH_domain"/>
</dbReference>
<comment type="similarity">
    <text evidence="2">Belongs to the RNase H family.</text>
</comment>
<organism evidence="9 10">
    <name type="scientific">Aspergillus pseudodeflectus</name>
    <dbReference type="NCBI Taxonomy" id="176178"/>
    <lineage>
        <taxon>Eukaryota</taxon>
        <taxon>Fungi</taxon>
        <taxon>Dikarya</taxon>
        <taxon>Ascomycota</taxon>
        <taxon>Pezizomycotina</taxon>
        <taxon>Eurotiomycetes</taxon>
        <taxon>Eurotiomycetidae</taxon>
        <taxon>Eurotiales</taxon>
        <taxon>Aspergillaceae</taxon>
        <taxon>Aspergillus</taxon>
        <taxon>Aspergillus subgen. Nidulantes</taxon>
    </lineage>
</organism>
<keyword evidence="5" id="KW-0479">Metal-binding</keyword>
<evidence type="ECO:0000256" key="5">
    <source>
        <dbReference type="ARBA" id="ARBA00022723"/>
    </source>
</evidence>
<keyword evidence="6" id="KW-0255">Endonuclease</keyword>
<evidence type="ECO:0000259" key="8">
    <source>
        <dbReference type="PROSITE" id="PS50879"/>
    </source>
</evidence>
<dbReference type="Pfam" id="PF00075">
    <property type="entry name" value="RNase_H"/>
    <property type="match status" value="1"/>
</dbReference>
<dbReference type="GeneID" id="98160596"/>
<comment type="catalytic activity">
    <reaction evidence="1">
        <text>Endonucleolytic cleavage to 5'-phosphomonoester.</text>
        <dbReference type="EC" id="3.1.26.4"/>
    </reaction>
</comment>
<protein>
    <recommendedName>
        <fullName evidence="3">ribonuclease H</fullName>
        <ecNumber evidence="3">3.1.26.4</ecNumber>
    </recommendedName>
</protein>
<dbReference type="InterPro" id="IPR012337">
    <property type="entry name" value="RNaseH-like_sf"/>
</dbReference>